<dbReference type="SMART" id="SM00032">
    <property type="entry name" value="CCP"/>
    <property type="match status" value="2"/>
</dbReference>
<dbReference type="AlphaFoldDB" id="A0A091GQ58"/>
<feature type="non-terminal residue" evidence="6">
    <location>
        <position position="1"/>
    </location>
</feature>
<dbReference type="Gene3D" id="2.10.70.10">
    <property type="entry name" value="Complement Module, domain 1"/>
    <property type="match status" value="2"/>
</dbReference>
<proteinExistence type="predicted"/>
<feature type="disulfide bond" evidence="4">
    <location>
        <begin position="152"/>
        <end position="179"/>
    </location>
</feature>
<dbReference type="InterPro" id="IPR051277">
    <property type="entry name" value="SEZ6_CSMD_C4BPB_Regulators"/>
</dbReference>
<reference evidence="6 7" key="1">
    <citation type="submission" date="2014-04" db="EMBL/GenBank/DDBJ databases">
        <title>Genome evolution of avian class.</title>
        <authorList>
            <person name="Zhang G."/>
            <person name="Li C."/>
        </authorList>
    </citation>
    <scope>NUCLEOTIDE SEQUENCE [LARGE SCALE GENOMIC DNA]</scope>
    <source>
        <strain evidence="6">BGI_N320</strain>
    </source>
</reference>
<feature type="disulfide bond" evidence="4">
    <location>
        <begin position="35"/>
        <end position="62"/>
    </location>
</feature>
<evidence type="ECO:0000313" key="6">
    <source>
        <dbReference type="EMBL" id="KFO85299.1"/>
    </source>
</evidence>
<keyword evidence="7" id="KW-1185">Reference proteome</keyword>
<dbReference type="CDD" id="cd00033">
    <property type="entry name" value="CCP"/>
    <property type="match status" value="2"/>
</dbReference>
<dbReference type="EMBL" id="KL507392">
    <property type="protein sequence ID" value="KFO85299.1"/>
    <property type="molecule type" value="Genomic_DNA"/>
</dbReference>
<evidence type="ECO:0000259" key="5">
    <source>
        <dbReference type="PROSITE" id="PS50923"/>
    </source>
</evidence>
<sequence length="211" mass="22000">AAVRCEAVTWPEGGFVTCDQAPADLAFGSRCDFGCSEGYVLDGPSSIECTAQGEWSEPAPKCKGAFSPPPQTGACVCSSGSVAECPLEPVSGQRALLRCLETSIPLGSWLPVKLCAVLFVQCEPLSSPEKGSMDCSHGAGNFTYSAACHFSCLEGWRLNGSHVLECSRSGNWSASLPTCEAAEQVSYVSVGIAATSASLLSTASFLLWLAR</sequence>
<feature type="domain" description="Sushi" evidence="5">
    <location>
        <begin position="3"/>
        <end position="64"/>
    </location>
</feature>
<dbReference type="GO" id="GO:0090036">
    <property type="term" value="P:regulation of protein kinase C signaling"/>
    <property type="evidence" value="ECO:0007669"/>
    <property type="project" value="TreeGrafter"/>
</dbReference>
<dbReference type="GO" id="GO:0030246">
    <property type="term" value="F:carbohydrate binding"/>
    <property type="evidence" value="ECO:0007669"/>
    <property type="project" value="UniProtKB-KW"/>
</dbReference>
<dbReference type="GO" id="GO:0005783">
    <property type="term" value="C:endoplasmic reticulum"/>
    <property type="evidence" value="ECO:0007669"/>
    <property type="project" value="TreeGrafter"/>
</dbReference>
<keyword evidence="6" id="KW-0430">Lectin</keyword>
<evidence type="ECO:0000313" key="7">
    <source>
        <dbReference type="Proteomes" id="UP000054064"/>
    </source>
</evidence>
<evidence type="ECO:0000256" key="2">
    <source>
        <dbReference type="ARBA" id="ARBA00022837"/>
    </source>
</evidence>
<feature type="non-terminal residue" evidence="6">
    <location>
        <position position="211"/>
    </location>
</feature>
<dbReference type="SUPFAM" id="SSF57535">
    <property type="entry name" value="Complement control module/SCR domain"/>
    <property type="match status" value="2"/>
</dbReference>
<evidence type="ECO:0000256" key="3">
    <source>
        <dbReference type="ARBA" id="ARBA00023157"/>
    </source>
</evidence>
<organism evidence="6 7">
    <name type="scientific">Buceros rhinoceros silvestris</name>
    <dbReference type="NCBI Taxonomy" id="175836"/>
    <lineage>
        <taxon>Eukaryota</taxon>
        <taxon>Metazoa</taxon>
        <taxon>Chordata</taxon>
        <taxon>Craniata</taxon>
        <taxon>Vertebrata</taxon>
        <taxon>Euteleostomi</taxon>
        <taxon>Archelosauria</taxon>
        <taxon>Archosauria</taxon>
        <taxon>Dinosauria</taxon>
        <taxon>Saurischia</taxon>
        <taxon>Theropoda</taxon>
        <taxon>Coelurosauria</taxon>
        <taxon>Aves</taxon>
        <taxon>Neognathae</taxon>
        <taxon>Neoaves</taxon>
        <taxon>Telluraves</taxon>
        <taxon>Coraciimorphae</taxon>
        <taxon>Bucerotiformes</taxon>
        <taxon>Bucerotidae</taxon>
        <taxon>Buceros</taxon>
    </lineage>
</organism>
<keyword evidence="4" id="KW-0768">Sushi</keyword>
<protein>
    <submittedName>
        <fullName evidence="6">E-selectin</fullName>
    </submittedName>
</protein>
<dbReference type="GO" id="GO:0060074">
    <property type="term" value="P:synapse maturation"/>
    <property type="evidence" value="ECO:0007669"/>
    <property type="project" value="TreeGrafter"/>
</dbReference>
<dbReference type="GO" id="GO:0016020">
    <property type="term" value="C:membrane"/>
    <property type="evidence" value="ECO:0007669"/>
    <property type="project" value="InterPro"/>
</dbReference>
<keyword evidence="3 4" id="KW-1015">Disulfide bond</keyword>
<accession>A0A091GQ58</accession>
<dbReference type="FunFam" id="2.10.70.10:FF:000001">
    <property type="entry name" value="Selectin P"/>
    <property type="match status" value="2"/>
</dbReference>
<feature type="domain" description="Sushi" evidence="5">
    <location>
        <begin position="120"/>
        <end position="181"/>
    </location>
</feature>
<evidence type="ECO:0000256" key="4">
    <source>
        <dbReference type="PROSITE-ProRule" id="PRU00302"/>
    </source>
</evidence>
<dbReference type="GO" id="GO:0043025">
    <property type="term" value="C:neuronal cell body"/>
    <property type="evidence" value="ECO:0007669"/>
    <property type="project" value="TreeGrafter"/>
</dbReference>
<keyword evidence="2" id="KW-0106">Calcium</keyword>
<name>A0A091GQ58_BUCRH</name>
<evidence type="ECO:0000256" key="1">
    <source>
        <dbReference type="ARBA" id="ARBA00022737"/>
    </source>
</evidence>
<dbReference type="Pfam" id="PF00084">
    <property type="entry name" value="Sushi"/>
    <property type="match status" value="2"/>
</dbReference>
<gene>
    <name evidence="6" type="ORF">N320_12640</name>
</gene>
<dbReference type="InterPro" id="IPR035976">
    <property type="entry name" value="Sushi/SCR/CCP_sf"/>
</dbReference>
<keyword evidence="1" id="KW-0677">Repeat</keyword>
<dbReference type="InterPro" id="IPR000436">
    <property type="entry name" value="Sushi_SCR_CCP_dom"/>
</dbReference>
<dbReference type="PROSITE" id="PS50923">
    <property type="entry name" value="SUSHI"/>
    <property type="match status" value="2"/>
</dbReference>
<dbReference type="PANTHER" id="PTHR45656:SF2">
    <property type="entry name" value="SEIZURE 6-LIKE PROTEIN 2"/>
    <property type="match status" value="1"/>
</dbReference>
<dbReference type="Proteomes" id="UP000054064">
    <property type="component" value="Unassembled WGS sequence"/>
</dbReference>
<dbReference type="InterPro" id="IPR002396">
    <property type="entry name" value="Selectin_superfamily"/>
</dbReference>
<dbReference type="PRINTS" id="PR00343">
    <property type="entry name" value="SELECTIN"/>
</dbReference>
<comment type="caution">
    <text evidence="4">Lacks conserved residue(s) required for the propagation of feature annotation.</text>
</comment>
<dbReference type="PANTHER" id="PTHR45656">
    <property type="entry name" value="PROTEIN CBR-CLEC-78"/>
    <property type="match status" value="1"/>
</dbReference>
<dbReference type="GO" id="GO:0007155">
    <property type="term" value="P:cell adhesion"/>
    <property type="evidence" value="ECO:0007669"/>
    <property type="project" value="InterPro"/>
</dbReference>